<accession>A0A193LHU3</accession>
<reference evidence="2 3" key="1">
    <citation type="submission" date="2016-06" db="EMBL/GenBank/DDBJ databases">
        <title>Complete genome sequence of a deep-branching marine Gamma Proteobacterium Woeseia oceani type strain XK5.</title>
        <authorList>
            <person name="Mu D."/>
            <person name="Du Z."/>
        </authorList>
    </citation>
    <scope>NUCLEOTIDE SEQUENCE [LARGE SCALE GENOMIC DNA]</scope>
    <source>
        <strain evidence="2 3">XK5</strain>
    </source>
</reference>
<sequence>MKYLFATLLAAPVFAIAGNPGDAYQWTLEMLQDKATYQTVAVLHQESSNTIGDEYAMKQVHPRLEFRCVPNSDPGIKVRIDWRRFISSFNTEVQFAADDKDPVTVKLGVDRSNKITHTSDAADDAMLIDYLSQQSALKVTVTPYSEVPVSVNYVLDGLAGQLAALGESCGS</sequence>
<evidence type="ECO:0000313" key="2">
    <source>
        <dbReference type="EMBL" id="ANO52066.1"/>
    </source>
</evidence>
<proteinExistence type="predicted"/>
<dbReference type="STRING" id="1548547.BA177_13430"/>
<dbReference type="EMBL" id="CP016268">
    <property type="protein sequence ID" value="ANO52066.1"/>
    <property type="molecule type" value="Genomic_DNA"/>
</dbReference>
<dbReference type="Proteomes" id="UP000092695">
    <property type="component" value="Chromosome"/>
</dbReference>
<name>A0A193LHU3_9GAMM</name>
<feature type="signal peptide" evidence="1">
    <location>
        <begin position="1"/>
        <end position="17"/>
    </location>
</feature>
<evidence type="ECO:0000256" key="1">
    <source>
        <dbReference type="SAM" id="SignalP"/>
    </source>
</evidence>
<organism evidence="2 3">
    <name type="scientific">Woeseia oceani</name>
    <dbReference type="NCBI Taxonomy" id="1548547"/>
    <lineage>
        <taxon>Bacteria</taxon>
        <taxon>Pseudomonadati</taxon>
        <taxon>Pseudomonadota</taxon>
        <taxon>Gammaproteobacteria</taxon>
        <taxon>Woeseiales</taxon>
        <taxon>Woeseiaceae</taxon>
        <taxon>Woeseia</taxon>
    </lineage>
</organism>
<gene>
    <name evidence="2" type="ORF">BA177_13430</name>
</gene>
<evidence type="ECO:0000313" key="3">
    <source>
        <dbReference type="Proteomes" id="UP000092695"/>
    </source>
</evidence>
<dbReference type="RefSeq" id="WP_068617031.1">
    <property type="nucleotide sequence ID" value="NZ_CP016268.1"/>
</dbReference>
<protein>
    <submittedName>
        <fullName evidence="2">Uncharacterized protein</fullName>
    </submittedName>
</protein>
<keyword evidence="1" id="KW-0732">Signal</keyword>
<dbReference type="AlphaFoldDB" id="A0A193LHU3"/>
<dbReference type="KEGG" id="woc:BA177_13430"/>
<feature type="chain" id="PRO_5008260240" evidence="1">
    <location>
        <begin position="18"/>
        <end position="171"/>
    </location>
</feature>
<keyword evidence="3" id="KW-1185">Reference proteome</keyword>